<sequence>MTDYPPPRNDGPNEPTGDGTDETRQFPSYPDSGDAGAGRHEQQPPQYPPAGGYGSQPPQYGQQPPQYGQQPYGQQPPAGGGYGNQPPQYGQQPPQYGQQPPQYGQPQYGAGGGGFGGGDYPPQYPTGSGQNQPPSFSAPNKLDVGQSLSYGWNKFKNNAGIWILMMLVTLVIILAIQIPFGAASAISGNGNAPSAGLTLIGGILTSLVTAFVHAAFVRGALHEVDGRRPGFGDFFQFDNVGNIAIAGLLVGVLGAIGSLLQLLGGFGLVLSLLWTIAVSFFTLFVFQFVVDQRQDAVTALKSSYNLVREHIADVALLALALVAILFVGALLCCVGLFVAAPVAAIASTYAYRVLVKGPISPPTA</sequence>
<keyword evidence="4" id="KW-1185">Reference proteome</keyword>
<feature type="compositionally biased region" description="Polar residues" evidence="1">
    <location>
        <begin position="126"/>
        <end position="138"/>
    </location>
</feature>
<feature type="compositionally biased region" description="Low complexity" evidence="1">
    <location>
        <begin position="55"/>
        <end position="77"/>
    </location>
</feature>
<dbReference type="Proteomes" id="UP000322244">
    <property type="component" value="Unassembled WGS sequence"/>
</dbReference>
<dbReference type="PANTHER" id="PTHR40076:SF1">
    <property type="entry name" value="MEMBRANE PROTEIN"/>
    <property type="match status" value="1"/>
</dbReference>
<dbReference type="OrthoDB" id="4829830at2"/>
<feature type="transmembrane region" description="Helical" evidence="2">
    <location>
        <begin position="269"/>
        <end position="290"/>
    </location>
</feature>
<gene>
    <name evidence="3" type="ORF">FOY51_08830</name>
</gene>
<keyword evidence="2" id="KW-0812">Transmembrane</keyword>
<feature type="region of interest" description="Disordered" evidence="1">
    <location>
        <begin position="1"/>
        <end position="140"/>
    </location>
</feature>
<accession>A0A5A7SC69</accession>
<name>A0A5A7SC69_9NOCA</name>
<evidence type="ECO:0008006" key="5">
    <source>
        <dbReference type="Google" id="ProtNLM"/>
    </source>
</evidence>
<proteinExistence type="predicted"/>
<dbReference type="PANTHER" id="PTHR40076">
    <property type="entry name" value="MEMBRANE PROTEIN-RELATED"/>
    <property type="match status" value="1"/>
</dbReference>
<feature type="transmembrane region" description="Helical" evidence="2">
    <location>
        <begin position="200"/>
        <end position="221"/>
    </location>
</feature>
<keyword evidence="2" id="KW-0472">Membrane</keyword>
<evidence type="ECO:0000313" key="3">
    <source>
        <dbReference type="EMBL" id="KAA0023496.1"/>
    </source>
</evidence>
<evidence type="ECO:0000256" key="2">
    <source>
        <dbReference type="SAM" id="Phobius"/>
    </source>
</evidence>
<comment type="caution">
    <text evidence="3">The sequence shown here is derived from an EMBL/GenBank/DDBJ whole genome shotgun (WGS) entry which is preliminary data.</text>
</comment>
<feature type="transmembrane region" description="Helical" evidence="2">
    <location>
        <begin position="311"/>
        <end position="344"/>
    </location>
</feature>
<evidence type="ECO:0000256" key="1">
    <source>
        <dbReference type="SAM" id="MobiDB-lite"/>
    </source>
</evidence>
<feature type="transmembrane region" description="Helical" evidence="2">
    <location>
        <begin position="242"/>
        <end position="263"/>
    </location>
</feature>
<reference evidence="3 4" key="1">
    <citation type="submission" date="2019-07" db="EMBL/GenBank/DDBJ databases">
        <title>Rhodococcus cavernicolus sp. nov., isolated from a cave.</title>
        <authorList>
            <person name="Lee S.D."/>
        </authorList>
    </citation>
    <scope>NUCLEOTIDE SEQUENCE [LARGE SCALE GENOMIC DNA]</scope>
    <source>
        <strain evidence="3 4">C1-24</strain>
    </source>
</reference>
<dbReference type="AlphaFoldDB" id="A0A5A7SC69"/>
<feature type="compositionally biased region" description="Gly residues" evidence="1">
    <location>
        <begin position="109"/>
        <end position="119"/>
    </location>
</feature>
<feature type="transmembrane region" description="Helical" evidence="2">
    <location>
        <begin position="159"/>
        <end position="180"/>
    </location>
</feature>
<organism evidence="3 4">
    <name type="scientific">Antrihabitans cavernicola</name>
    <dbReference type="NCBI Taxonomy" id="2495913"/>
    <lineage>
        <taxon>Bacteria</taxon>
        <taxon>Bacillati</taxon>
        <taxon>Actinomycetota</taxon>
        <taxon>Actinomycetes</taxon>
        <taxon>Mycobacteriales</taxon>
        <taxon>Nocardiaceae</taxon>
        <taxon>Antrihabitans</taxon>
    </lineage>
</organism>
<feature type="compositionally biased region" description="Low complexity" evidence="1">
    <location>
        <begin position="84"/>
        <end position="108"/>
    </location>
</feature>
<keyword evidence="2" id="KW-1133">Transmembrane helix</keyword>
<evidence type="ECO:0000313" key="4">
    <source>
        <dbReference type="Proteomes" id="UP000322244"/>
    </source>
</evidence>
<dbReference type="InterPro" id="IPR010380">
    <property type="entry name" value="DUF975"/>
</dbReference>
<protein>
    <recommendedName>
        <fullName evidence="5">DUF975 family protein</fullName>
    </recommendedName>
</protein>
<dbReference type="EMBL" id="VLNY01000003">
    <property type="protein sequence ID" value="KAA0023496.1"/>
    <property type="molecule type" value="Genomic_DNA"/>
</dbReference>